<dbReference type="EMBL" id="CP049934">
    <property type="protein sequence ID" value="QIM17003.1"/>
    <property type="molecule type" value="Genomic_DNA"/>
</dbReference>
<dbReference type="RefSeq" id="WP_166324832.1">
    <property type="nucleotide sequence ID" value="NZ_CP049934.1"/>
</dbReference>
<evidence type="ECO:0000256" key="1">
    <source>
        <dbReference type="SAM" id="Phobius"/>
    </source>
</evidence>
<organism evidence="2 3">
    <name type="scientific">Leucobacter insecticola</name>
    <dbReference type="NCBI Taxonomy" id="2714934"/>
    <lineage>
        <taxon>Bacteria</taxon>
        <taxon>Bacillati</taxon>
        <taxon>Actinomycetota</taxon>
        <taxon>Actinomycetes</taxon>
        <taxon>Micrococcales</taxon>
        <taxon>Microbacteriaceae</taxon>
        <taxon>Leucobacter</taxon>
    </lineage>
</organism>
<dbReference type="KEGG" id="lins:G7067_12255"/>
<keyword evidence="1" id="KW-0812">Transmembrane</keyword>
<proteinExistence type="predicted"/>
<keyword evidence="3" id="KW-1185">Reference proteome</keyword>
<keyword evidence="1" id="KW-1133">Transmembrane helix</keyword>
<dbReference type="Proteomes" id="UP000501387">
    <property type="component" value="Chromosome"/>
</dbReference>
<name>A0A6G8FL43_9MICO</name>
<gene>
    <name evidence="2" type="ORF">G7067_12255</name>
</gene>
<sequence length="54" mass="5933">MVFAKVVLIVALLVAIGFGALMRARAWLRRRAEAKTAWEAEAERNQELAPIGAP</sequence>
<evidence type="ECO:0000313" key="2">
    <source>
        <dbReference type="EMBL" id="QIM17003.1"/>
    </source>
</evidence>
<protein>
    <submittedName>
        <fullName evidence="2">Uncharacterized protein</fullName>
    </submittedName>
</protein>
<accession>A0A6G8FL43</accession>
<keyword evidence="1" id="KW-0472">Membrane</keyword>
<evidence type="ECO:0000313" key="3">
    <source>
        <dbReference type="Proteomes" id="UP000501387"/>
    </source>
</evidence>
<reference evidence="2 3" key="1">
    <citation type="submission" date="2020-03" db="EMBL/GenBank/DDBJ databases">
        <title>Leucobacter sp. nov., isolated from beetles.</title>
        <authorList>
            <person name="Hyun D.-W."/>
            <person name="Bae J.-W."/>
        </authorList>
    </citation>
    <scope>NUCLEOTIDE SEQUENCE [LARGE SCALE GENOMIC DNA]</scope>
    <source>
        <strain evidence="2 3">HDW9B</strain>
    </source>
</reference>
<dbReference type="AlphaFoldDB" id="A0A6G8FL43"/>
<feature type="transmembrane region" description="Helical" evidence="1">
    <location>
        <begin position="6"/>
        <end position="24"/>
    </location>
</feature>